<organism evidence="1 2">
    <name type="scientific">Glossina pallidipes</name>
    <name type="common">Tsetse fly</name>
    <dbReference type="NCBI Taxonomy" id="7398"/>
    <lineage>
        <taxon>Eukaryota</taxon>
        <taxon>Metazoa</taxon>
        <taxon>Ecdysozoa</taxon>
        <taxon>Arthropoda</taxon>
        <taxon>Hexapoda</taxon>
        <taxon>Insecta</taxon>
        <taxon>Pterygota</taxon>
        <taxon>Neoptera</taxon>
        <taxon>Endopterygota</taxon>
        <taxon>Diptera</taxon>
        <taxon>Brachycera</taxon>
        <taxon>Muscomorpha</taxon>
        <taxon>Hippoboscoidea</taxon>
        <taxon>Glossinidae</taxon>
        <taxon>Glossina</taxon>
    </lineage>
</organism>
<protein>
    <submittedName>
        <fullName evidence="1">Uncharacterized protein</fullName>
    </submittedName>
</protein>
<proteinExistence type="predicted"/>
<accession>A0A1A9Z7P4</accession>
<sequence>MLRKANKKKIQSSTQFRKLRTSVLCTVQGGEYQPKNSPSSLRSLDIGANGCELKINFNIENYSCKFLKSHMVQQYKDMQGSETKSKGFLVFTVKRDTNIVFLAGMTNRSLPPSDQNTYLNSKLTPTNHKRYLNRCCHAIPCISGGNARTLIKNAIIVKKADRKVATSQPINAATHVSNAKKENKVKLLELLEMLADPPKAVAYLDGIIRDDSDTGRLIFARNSDQGLPLGHNFSSCYVIPFSEFLQSVFPLN</sequence>
<reference evidence="2" key="1">
    <citation type="submission" date="2014-03" db="EMBL/GenBank/DDBJ databases">
        <authorList>
            <person name="Aksoy S."/>
            <person name="Warren W."/>
            <person name="Wilson R.K."/>
        </authorList>
    </citation>
    <scope>NUCLEOTIDE SEQUENCE [LARGE SCALE GENOMIC DNA]</scope>
    <source>
        <strain evidence="2">IAEA</strain>
    </source>
</reference>
<dbReference type="EnsemblMetazoa" id="GPAI006334-RA">
    <property type="protein sequence ID" value="GPAI006334-PA"/>
    <property type="gene ID" value="GPAI006334"/>
</dbReference>
<name>A0A1A9Z7P4_GLOPL</name>
<dbReference type="AlphaFoldDB" id="A0A1A9Z7P4"/>
<dbReference type="Proteomes" id="UP000092445">
    <property type="component" value="Unassembled WGS sequence"/>
</dbReference>
<reference evidence="1" key="2">
    <citation type="submission" date="2020-05" db="UniProtKB">
        <authorList>
            <consortium name="EnsemblMetazoa"/>
        </authorList>
    </citation>
    <scope>IDENTIFICATION</scope>
    <source>
        <strain evidence="1">IAEA</strain>
    </source>
</reference>
<keyword evidence="2" id="KW-1185">Reference proteome</keyword>
<evidence type="ECO:0000313" key="1">
    <source>
        <dbReference type="EnsemblMetazoa" id="GPAI006334-PA"/>
    </source>
</evidence>
<dbReference type="VEuPathDB" id="VectorBase:GPAI006334"/>
<evidence type="ECO:0000313" key="2">
    <source>
        <dbReference type="Proteomes" id="UP000092445"/>
    </source>
</evidence>